<sequence length="101" mass="10253">MAAIVRGLGEELGAVIAAGGTVADPVRAQILGHAFVGMVHTTGDWWLEHPEVDRAQVADTLTTAVLATLTGAFGAPPAERPAAEDTAIPRPAESAITGRSG</sequence>
<proteinExistence type="predicted"/>
<dbReference type="Pfam" id="PF19344">
    <property type="entry name" value="TetR_C_32"/>
    <property type="match status" value="1"/>
</dbReference>
<feature type="domain" description="Tetracyclin repressor-like MT0489/Rv0472c C-terminal" evidence="2">
    <location>
        <begin position="2"/>
        <end position="70"/>
    </location>
</feature>
<comment type="caution">
    <text evidence="3">The sequence shown here is derived from an EMBL/GenBank/DDBJ whole genome shotgun (WGS) entry which is preliminary data.</text>
</comment>
<dbReference type="EMBL" id="JBHSFP010000025">
    <property type="protein sequence ID" value="MFC4534787.1"/>
    <property type="molecule type" value="Genomic_DNA"/>
</dbReference>
<dbReference type="Gene3D" id="1.10.357.10">
    <property type="entry name" value="Tetracycline Repressor, domain 2"/>
    <property type="match status" value="1"/>
</dbReference>
<organism evidence="3 4">
    <name type="scientific">Sphaerisporangium dianthi</name>
    <dbReference type="NCBI Taxonomy" id="1436120"/>
    <lineage>
        <taxon>Bacteria</taxon>
        <taxon>Bacillati</taxon>
        <taxon>Actinomycetota</taxon>
        <taxon>Actinomycetes</taxon>
        <taxon>Streptosporangiales</taxon>
        <taxon>Streptosporangiaceae</taxon>
        <taxon>Sphaerisporangium</taxon>
    </lineage>
</organism>
<accession>A0ABV9CPL7</accession>
<protein>
    <recommendedName>
        <fullName evidence="2">Tetracyclin repressor-like MT0489/Rv0472c C-terminal domain-containing protein</fullName>
    </recommendedName>
</protein>
<dbReference type="Proteomes" id="UP001596004">
    <property type="component" value="Unassembled WGS sequence"/>
</dbReference>
<dbReference type="RefSeq" id="WP_380846111.1">
    <property type="nucleotide sequence ID" value="NZ_JBHSFP010000025.1"/>
</dbReference>
<keyword evidence="4" id="KW-1185">Reference proteome</keyword>
<evidence type="ECO:0000313" key="4">
    <source>
        <dbReference type="Proteomes" id="UP001596004"/>
    </source>
</evidence>
<gene>
    <name evidence="3" type="ORF">ACFO60_28850</name>
</gene>
<evidence type="ECO:0000259" key="2">
    <source>
        <dbReference type="Pfam" id="PF19344"/>
    </source>
</evidence>
<dbReference type="InterPro" id="IPR045823">
    <property type="entry name" value="TetR_C_32"/>
</dbReference>
<evidence type="ECO:0000256" key="1">
    <source>
        <dbReference type="SAM" id="MobiDB-lite"/>
    </source>
</evidence>
<feature type="region of interest" description="Disordered" evidence="1">
    <location>
        <begin position="74"/>
        <end position="101"/>
    </location>
</feature>
<name>A0ABV9CPL7_9ACTN</name>
<evidence type="ECO:0000313" key="3">
    <source>
        <dbReference type="EMBL" id="MFC4534787.1"/>
    </source>
</evidence>
<reference evidence="4" key="1">
    <citation type="journal article" date="2019" name="Int. J. Syst. Evol. Microbiol.">
        <title>The Global Catalogue of Microorganisms (GCM) 10K type strain sequencing project: providing services to taxonomists for standard genome sequencing and annotation.</title>
        <authorList>
            <consortium name="The Broad Institute Genomics Platform"/>
            <consortium name="The Broad Institute Genome Sequencing Center for Infectious Disease"/>
            <person name="Wu L."/>
            <person name="Ma J."/>
        </authorList>
    </citation>
    <scope>NUCLEOTIDE SEQUENCE [LARGE SCALE GENOMIC DNA]</scope>
    <source>
        <strain evidence="4">CGMCC 4.7132</strain>
    </source>
</reference>